<protein>
    <recommendedName>
        <fullName evidence="14">Cellulose synthase-like protein G2</fullName>
    </recommendedName>
</protein>
<evidence type="ECO:0000313" key="12">
    <source>
        <dbReference type="EMBL" id="RXI06194.1"/>
    </source>
</evidence>
<dbReference type="InterPro" id="IPR029044">
    <property type="entry name" value="Nucleotide-diphossugar_trans"/>
</dbReference>
<feature type="active site" evidence="8">
    <location>
        <position position="476"/>
    </location>
</feature>
<keyword evidence="6 11" id="KW-0472">Membrane</keyword>
<keyword evidence="5 11" id="KW-1133">Transmembrane helix</keyword>
<evidence type="ECO:0000313" key="13">
    <source>
        <dbReference type="Proteomes" id="UP000290289"/>
    </source>
</evidence>
<keyword evidence="2" id="KW-0328">Glycosyltransferase</keyword>
<keyword evidence="7" id="KW-0961">Cell wall biogenesis/degradation</keyword>
<dbReference type="GO" id="GO:0016760">
    <property type="term" value="F:cellulose synthase (UDP-forming) activity"/>
    <property type="evidence" value="ECO:0007669"/>
    <property type="project" value="InterPro"/>
</dbReference>
<feature type="transmembrane region" description="Helical" evidence="11">
    <location>
        <begin position="702"/>
        <end position="725"/>
    </location>
</feature>
<proteinExistence type="predicted"/>
<evidence type="ECO:0000256" key="7">
    <source>
        <dbReference type="ARBA" id="ARBA00023316"/>
    </source>
</evidence>
<feature type="transmembrane region" description="Helical" evidence="11">
    <location>
        <begin position="672"/>
        <end position="690"/>
    </location>
</feature>
<evidence type="ECO:0000256" key="10">
    <source>
        <dbReference type="PIRSR" id="PIRSR605150-3"/>
    </source>
</evidence>
<evidence type="ECO:0000256" key="2">
    <source>
        <dbReference type="ARBA" id="ARBA00022676"/>
    </source>
</evidence>
<dbReference type="Gene3D" id="3.90.550.10">
    <property type="entry name" value="Spore Coat Polysaccharide Biosynthesis Protein SpsA, Chain A"/>
    <property type="match status" value="2"/>
</dbReference>
<feature type="transmembrane region" description="Helical" evidence="11">
    <location>
        <begin position="639"/>
        <end position="660"/>
    </location>
</feature>
<keyword evidence="13" id="KW-1185">Reference proteome</keyword>
<comment type="subcellular location">
    <subcellularLocation>
        <location evidence="1">Endomembrane system</location>
        <topology evidence="1">Multi-pass membrane protein</topology>
    </subcellularLocation>
</comment>
<comment type="caution">
    <text evidence="12">The sequence shown here is derived from an EMBL/GenBank/DDBJ whole genome shotgun (WGS) entry which is preliminary data.</text>
</comment>
<evidence type="ECO:0000256" key="5">
    <source>
        <dbReference type="ARBA" id="ARBA00022989"/>
    </source>
</evidence>
<dbReference type="PANTHER" id="PTHR13301">
    <property type="entry name" value="X-BOX TRANSCRIPTION FACTOR-RELATED"/>
    <property type="match status" value="1"/>
</dbReference>
<evidence type="ECO:0008006" key="14">
    <source>
        <dbReference type="Google" id="ProtNLM"/>
    </source>
</evidence>
<feature type="transmembrane region" description="Helical" evidence="11">
    <location>
        <begin position="25"/>
        <end position="42"/>
    </location>
</feature>
<organism evidence="12 13">
    <name type="scientific">Malus domestica</name>
    <name type="common">Apple</name>
    <name type="synonym">Pyrus malus</name>
    <dbReference type="NCBI Taxonomy" id="3750"/>
    <lineage>
        <taxon>Eukaryota</taxon>
        <taxon>Viridiplantae</taxon>
        <taxon>Streptophyta</taxon>
        <taxon>Embryophyta</taxon>
        <taxon>Tracheophyta</taxon>
        <taxon>Spermatophyta</taxon>
        <taxon>Magnoliopsida</taxon>
        <taxon>eudicotyledons</taxon>
        <taxon>Gunneridae</taxon>
        <taxon>Pentapetalae</taxon>
        <taxon>rosids</taxon>
        <taxon>fabids</taxon>
        <taxon>Rosales</taxon>
        <taxon>Rosaceae</taxon>
        <taxon>Amygdaloideae</taxon>
        <taxon>Maleae</taxon>
        <taxon>Malus</taxon>
    </lineage>
</organism>
<feature type="transmembrane region" description="Helical" evidence="11">
    <location>
        <begin position="54"/>
        <end position="72"/>
    </location>
</feature>
<feature type="binding site" evidence="9">
    <location>
        <position position="140"/>
    </location>
    <ligand>
        <name>UDP-alpha-D-glucose</name>
        <dbReference type="ChEBI" id="CHEBI:58885"/>
    </ligand>
</feature>
<evidence type="ECO:0000256" key="8">
    <source>
        <dbReference type="PIRSR" id="PIRSR605150-1"/>
    </source>
</evidence>
<accession>A0A498KIE8</accession>
<feature type="binding site" evidence="9">
    <location>
        <position position="110"/>
    </location>
    <ligand>
        <name>UDP-alpha-D-glucose</name>
        <dbReference type="ChEBI" id="CHEBI:58885"/>
    </ligand>
</feature>
<reference evidence="12 13" key="1">
    <citation type="submission" date="2018-10" db="EMBL/GenBank/DDBJ databases">
        <title>A high-quality apple genome assembly.</title>
        <authorList>
            <person name="Hu J."/>
        </authorList>
    </citation>
    <scope>NUCLEOTIDE SEQUENCE [LARGE SCALE GENOMIC DNA]</scope>
    <source>
        <strain evidence="13">cv. HFTH1</strain>
        <tissue evidence="12">Young leaf</tissue>
    </source>
</reference>
<dbReference type="GO" id="GO:0016020">
    <property type="term" value="C:membrane"/>
    <property type="evidence" value="ECO:0007669"/>
    <property type="project" value="InterPro"/>
</dbReference>
<dbReference type="GO" id="GO:0030244">
    <property type="term" value="P:cellulose biosynthetic process"/>
    <property type="evidence" value="ECO:0007669"/>
    <property type="project" value="InterPro"/>
</dbReference>
<dbReference type="STRING" id="3750.A0A498KIE8"/>
<feature type="binding site" evidence="10">
    <location>
        <position position="300"/>
    </location>
    <ligand>
        <name>Mn(2+)</name>
        <dbReference type="ChEBI" id="CHEBI:29035"/>
    </ligand>
</feature>
<dbReference type="InterPro" id="IPR005150">
    <property type="entry name" value="Cellulose_synth"/>
</dbReference>
<feature type="binding site" evidence="10">
    <location>
        <position position="276"/>
    </location>
    <ligand>
        <name>Mn(2+)</name>
        <dbReference type="ChEBI" id="CHEBI:29035"/>
    </ligand>
</feature>
<dbReference type="Pfam" id="PF03552">
    <property type="entry name" value="Cellulose_synt"/>
    <property type="match status" value="3"/>
</dbReference>
<dbReference type="EMBL" id="RDQH01000328">
    <property type="protein sequence ID" value="RXI06194.1"/>
    <property type="molecule type" value="Genomic_DNA"/>
</dbReference>
<evidence type="ECO:0000256" key="11">
    <source>
        <dbReference type="SAM" id="Phobius"/>
    </source>
</evidence>
<feature type="active site" evidence="8">
    <location>
        <position position="140"/>
    </location>
</feature>
<feature type="binding site" evidence="9">
    <location>
        <position position="111"/>
    </location>
    <ligand>
        <name>UDP-alpha-D-glucose</name>
        <dbReference type="ChEBI" id="CHEBI:58885"/>
    </ligand>
</feature>
<dbReference type="AlphaFoldDB" id="A0A498KIE8"/>
<dbReference type="FunFam" id="3.90.550.10:FF:000194">
    <property type="entry name" value="Cellulose synthase-like protein G2 isoform A"/>
    <property type="match status" value="1"/>
</dbReference>
<evidence type="ECO:0000256" key="3">
    <source>
        <dbReference type="ARBA" id="ARBA00022679"/>
    </source>
</evidence>
<evidence type="ECO:0000256" key="6">
    <source>
        <dbReference type="ARBA" id="ARBA00023136"/>
    </source>
</evidence>
<keyword evidence="3" id="KW-0808">Transferase</keyword>
<evidence type="ECO:0000256" key="1">
    <source>
        <dbReference type="ARBA" id="ARBA00004127"/>
    </source>
</evidence>
<dbReference type="Proteomes" id="UP000290289">
    <property type="component" value="Chromosome 2"/>
</dbReference>
<dbReference type="GO" id="GO:0012505">
    <property type="term" value="C:endomembrane system"/>
    <property type="evidence" value="ECO:0007669"/>
    <property type="project" value="UniProtKB-SubCell"/>
</dbReference>
<dbReference type="SUPFAM" id="SSF53448">
    <property type="entry name" value="Nucleotide-diphospho-sugar transferases"/>
    <property type="match status" value="1"/>
</dbReference>
<feature type="transmembrane region" description="Helical" evidence="11">
    <location>
        <begin position="557"/>
        <end position="581"/>
    </location>
</feature>
<gene>
    <name evidence="12" type="ORF">DVH24_018236</name>
</gene>
<dbReference type="GO" id="GO:0071555">
    <property type="term" value="P:cell wall organization"/>
    <property type="evidence" value="ECO:0007669"/>
    <property type="project" value="UniProtKB-KW"/>
</dbReference>
<keyword evidence="4 11" id="KW-0812">Transmembrane</keyword>
<name>A0A498KIE8_MALDO</name>
<sequence>MENSKLPLHLCHVHKLSNFINRTHILVHSVALVFLFSYRASFFFQHPKTKATTLPWLLVFASEVILAFEWLLSQSFRWRTVSRTVFPERLPEDDKLPPIDVFVCTADPEKEPTVGVMNTVLSAMAMDYPPEKLHVYLSDDAGAAVTLNGMREAWRFAKWWLPFCKRYGIKCTAPGAYFSAGEDDGDEDGGFGGSEFVQEKTHMKEKYEVFKKRVTENGRIGDTRSNSRRDHSAVVEVIQETSSDDAEAIQANEAKNMPLLIYVSREKRHSQPHNFKAGALNVLLRVSGVISNSPYILGLDCDMHCNDASSARQAMCFHLDPKISPSLAFVQLPQTFHNISNNDIYDSQLRSALKVLWKGYDGLGGPCVCGTGYYIKRVSLCESSISEARDAMKLRQCFGPSNEFIKSVRQINKPDHMLIQRNNAQPNEIQLLASCVYEDGTKWGKEASTINLLKPYLFRKKELCQVGFLYGSVVEDYFTGFHLHCKGWISVYFDPKRPQFLGSGTTNLDDFLVQGTRWSSGLVDVAISKFSPLIYGPFKTRNFLHSMCYAELALFPIFYFLSLWGFATIPQLCLLNGIPLYPQRIWMMKSVTSHLYGSVDAFMKKLGMREASFFPTNKVDNVEQLKRYNMGVFDFQTSLLFLAPMVALVILNMASFAVGIARGIFVGELDKMFIQVFISFYVIVMNYPIIEGMLIRKDKGSIPLSVTLVSALVSLIFYFFGSIIFM</sequence>
<evidence type="ECO:0000256" key="9">
    <source>
        <dbReference type="PIRSR" id="PIRSR605150-2"/>
    </source>
</evidence>
<evidence type="ECO:0000256" key="4">
    <source>
        <dbReference type="ARBA" id="ARBA00022692"/>
    </source>
</evidence>